<dbReference type="GeneID" id="26635463"/>
<keyword evidence="3" id="KW-1185">Reference proteome</keyword>
<evidence type="ECO:0000256" key="1">
    <source>
        <dbReference type="SAM" id="MobiDB-lite"/>
    </source>
</evidence>
<evidence type="ECO:0000313" key="2">
    <source>
        <dbReference type="EMBL" id="AJD82502.1"/>
    </source>
</evidence>
<dbReference type="Proteomes" id="UP000031723">
    <property type="component" value="Segment"/>
</dbReference>
<name>A0A0B4ZYJ0_9CAUD</name>
<accession>A0A0B4ZYJ0</accession>
<feature type="region of interest" description="Disordered" evidence="1">
    <location>
        <begin position="1"/>
        <end position="21"/>
    </location>
</feature>
<dbReference type="KEGG" id="vg:26635463"/>
<gene>
    <name evidence="2" type="primary">84</name>
    <name evidence="2" type="ORF">SHEEN_84</name>
</gene>
<protein>
    <submittedName>
        <fullName evidence="2">Uncharacterized protein</fullName>
    </submittedName>
</protein>
<evidence type="ECO:0000313" key="3">
    <source>
        <dbReference type="Proteomes" id="UP000031723"/>
    </source>
</evidence>
<sequence length="68" mass="7299">MKRDTIALRTGKSSTGTPHGLLVERENDGELRFTVVGHDGKKRHAAVILSKGEVVSLTDAILSSLEEA</sequence>
<dbReference type="OrthoDB" id="22524at10239"/>
<reference evidence="2 3" key="1">
    <citation type="submission" date="2014-12" db="EMBL/GenBank/DDBJ databases">
        <authorList>
            <person name="Cote D."/>
            <person name="Daigle Z."/>
            <person name="Borges K.M."/>
            <person name="Adams S.D."/>
            <person name="Alvey R.M."/>
            <person name="Barekzi N."/>
            <person name="Beal Z.N."/>
            <person name="Briggs L.A."/>
            <person name="Brown T."/>
            <person name="Coomans R.J."/>
            <person name="D'Elia T."/>
            <person name="Doss J.H."/>
            <person name="Ellsworth J.A."/>
            <person name="Ettinger W.F."/>
            <person name="Fox D.J."/>
            <person name="Gauthier D.T."/>
            <person name="Andriolo J.M."/>
            <person name="Grubb S."/>
            <person name="Gugssa A.H."/>
            <person name="Hauser C.R."/>
            <person name="Hull A.K."/>
            <person name="Jackson N."/>
            <person name="Kart M.U."/>
            <person name="Korey C.A."/>
            <person name="Makemson J."/>
            <person name="McKinney A.L."/>
            <person name="Nelson P.R."/>
            <person name="Newman R.H."/>
            <person name="Powell G."/>
            <person name="Rodriguez-Lanetty M."/>
            <person name="Royer D."/>
            <person name="Sabila M.H."/>
            <person name="Sadana R."/>
            <person name="Saha S."/>
            <person name="Sangster N."/>
            <person name="Slowan-Pomeroy T."/>
            <person name="Urbinati C.R."/>
            <person name="Ward R.E."/>
            <person name="Warner M."/>
            <person name="Williamson B."/>
            <person name="Biederman B."/>
            <person name="Cresawn S.G."/>
            <person name="Bowman C.A."/>
            <person name="Russell D.A."/>
            <person name="Pope W.H."/>
            <person name="Jacobs-Sera D."/>
            <person name="Hendrix R.W."/>
            <person name="Hatfull G.H."/>
        </authorList>
    </citation>
    <scope>NUCLEOTIDE SEQUENCE [LARGE SCALE GENOMIC DNA]</scope>
</reference>
<dbReference type="EMBL" id="KP273225">
    <property type="protein sequence ID" value="AJD82502.1"/>
    <property type="molecule type" value="Genomic_DNA"/>
</dbReference>
<proteinExistence type="predicted"/>
<dbReference type="RefSeq" id="YP_009209121.1">
    <property type="nucleotide sequence ID" value="NC_028914.1"/>
</dbReference>
<organism evidence="2 3">
    <name type="scientific">Mycobacterium phage Sheen</name>
    <dbReference type="NCBI Taxonomy" id="1589274"/>
    <lineage>
        <taxon>Viruses</taxon>
        <taxon>Duplodnaviria</taxon>
        <taxon>Heunggongvirae</taxon>
        <taxon>Uroviricota</taxon>
        <taxon>Caudoviricetes</taxon>
        <taxon>Sheenvirus</taxon>
        <taxon>Sheenvirus Sheen</taxon>
    </lineage>
</organism>